<comment type="caution">
    <text evidence="3">The sequence shown here is derived from an EMBL/GenBank/DDBJ whole genome shotgun (WGS) entry which is preliminary data.</text>
</comment>
<feature type="domain" description="Fibronectin type-III" evidence="2">
    <location>
        <begin position="534"/>
        <end position="631"/>
    </location>
</feature>
<accession>A0A9N8QUM4</accession>
<gene>
    <name evidence="3" type="ORF">CHRY9390_01728</name>
</gene>
<dbReference type="InterPro" id="IPR013783">
    <property type="entry name" value="Ig-like_fold"/>
</dbReference>
<reference evidence="3" key="1">
    <citation type="submission" date="2020-12" db="EMBL/GenBank/DDBJ databases">
        <authorList>
            <person name="Rodrigo-Torres L."/>
            <person name="Arahal R. D."/>
            <person name="Lucena T."/>
        </authorList>
    </citation>
    <scope>NUCLEOTIDE SEQUENCE</scope>
    <source>
        <strain evidence="3">CECT 9390</strain>
    </source>
</reference>
<dbReference type="PROSITE" id="PS50853">
    <property type="entry name" value="FN3"/>
    <property type="match status" value="2"/>
</dbReference>
<organism evidence="3 4">
    <name type="scientific">Chryseobacterium aquaeductus</name>
    <dbReference type="NCBI Taxonomy" id="2675056"/>
    <lineage>
        <taxon>Bacteria</taxon>
        <taxon>Pseudomonadati</taxon>
        <taxon>Bacteroidota</taxon>
        <taxon>Flavobacteriia</taxon>
        <taxon>Flavobacteriales</taxon>
        <taxon>Weeksellaceae</taxon>
        <taxon>Chryseobacterium group</taxon>
        <taxon>Chryseobacterium</taxon>
    </lineage>
</organism>
<dbReference type="Pfam" id="PF00041">
    <property type="entry name" value="fn3"/>
    <property type="match status" value="2"/>
</dbReference>
<dbReference type="RefSeq" id="WP_162088100.1">
    <property type="nucleotide sequence ID" value="NZ_CAJIMS010000001.1"/>
</dbReference>
<protein>
    <recommendedName>
        <fullName evidence="2">Fibronectin type-III domain-containing protein</fullName>
    </recommendedName>
</protein>
<sequence length="940" mass="99849">MKHFYKLFSFPEKAGVLLKSMTLLVVFLFGNLQSTNAQVGAYGFSQSSGTFTPIVGTNLGTATGNASATNLNSAVYPVTLPFSFIFNGTSYSALNVSTNGFVTFGATAPATTTTTPISGTVAYDGAISAWGRDISSFFNVAGTTGSISWETTGTAPNREVTIQWRNFRTNSATAVTTVFSFSFQIKLQETSNIIKIVYDSGSYLIGSTAVDLTAQIGLRGSTNADFKNRLNDDTVSFTNSTQGIANGSTQAFSTVDAIPGMPTAGLTYTFTPPTCFPPTNVLVNNILTTSANVSWTAPTSAPANGYDVYYSTSSAPPLNSVTPQYTGVTGVSQVITGLTQATVYYVWVRSVCSPSNVSEWSLLATFPSGCDPVATMFENFDSYDTGNIVPICWARIVGASNTAQSISSTSPASGTRHILQTTSTAANATIVVLPQFSNVNAGTHWLRFKARVASATGSLDVGYVTNITDATTFVNIQTINILNTSYAAQDSEYKVIVPNTVPANARLAIRNSGTSTIGHFYDDVYWEAKPSCISPTNISISNISPTSAQVQWTASVTPPANGYDIYYSTSDTPPTSSTSPLLTVNTGLFGVISPLTPVTTYYVWVRSRCSTTDFSAWSTQIVTFNSLCQPPTITATTGATVCPNNPATLTATSTGALKWHDAPTAGNVVGTGSSFTTPSLTATTPYYVSAANTTMGYVGLPAPISITGNSGVNSLGLIFDAIRQMTIETVDIYPLHATNTSGTVTIDLKDAANVTLQTVTVNVTVSPSGALNTVSLNFLVPAGTGYKLVVTGKSTTITSFLRESDTANFSYPYVFPGVCTITGTTTANFYYYLYNWKVSSICESARTMVTATVDSNCLSTSETDKKKNINVYPNPFSDVINIDRPELVKSIQITDLSGKLVRNNIKAESILRLNDLTAGMYILQLDMKDGSKQTIKIIKK</sequence>
<dbReference type="InterPro" id="IPR036116">
    <property type="entry name" value="FN3_sf"/>
</dbReference>
<dbReference type="Gene3D" id="2.60.40.10">
    <property type="entry name" value="Immunoglobulins"/>
    <property type="match status" value="2"/>
</dbReference>
<dbReference type="InterPro" id="IPR003961">
    <property type="entry name" value="FN3_dom"/>
</dbReference>
<proteinExistence type="predicted"/>
<dbReference type="NCBIfam" id="TIGR04183">
    <property type="entry name" value="Por_Secre_tail"/>
    <property type="match status" value="1"/>
</dbReference>
<dbReference type="SUPFAM" id="SSF49265">
    <property type="entry name" value="Fibronectin type III"/>
    <property type="match status" value="2"/>
</dbReference>
<dbReference type="InterPro" id="IPR044023">
    <property type="entry name" value="Ig_7"/>
</dbReference>
<dbReference type="SMART" id="SM00060">
    <property type="entry name" value="FN3"/>
    <property type="match status" value="2"/>
</dbReference>
<dbReference type="EMBL" id="CAJIMS010000001">
    <property type="protein sequence ID" value="CAD7807865.1"/>
    <property type="molecule type" value="Genomic_DNA"/>
</dbReference>
<dbReference type="AlphaFoldDB" id="A0A9N8QUM4"/>
<dbReference type="Pfam" id="PF19081">
    <property type="entry name" value="Ig_7"/>
    <property type="match status" value="1"/>
</dbReference>
<feature type="domain" description="Fibronectin type-III" evidence="2">
    <location>
        <begin position="277"/>
        <end position="373"/>
    </location>
</feature>
<dbReference type="Proteomes" id="UP000662618">
    <property type="component" value="Unassembled WGS sequence"/>
</dbReference>
<evidence type="ECO:0000313" key="4">
    <source>
        <dbReference type="Proteomes" id="UP000662618"/>
    </source>
</evidence>
<evidence type="ECO:0000256" key="1">
    <source>
        <dbReference type="ARBA" id="ARBA00022729"/>
    </source>
</evidence>
<keyword evidence="1" id="KW-0732">Signal</keyword>
<evidence type="ECO:0000259" key="2">
    <source>
        <dbReference type="PROSITE" id="PS50853"/>
    </source>
</evidence>
<evidence type="ECO:0000313" key="3">
    <source>
        <dbReference type="EMBL" id="CAD7807865.1"/>
    </source>
</evidence>
<keyword evidence="4" id="KW-1185">Reference proteome</keyword>
<name>A0A9N8QUM4_9FLAO</name>
<dbReference type="CDD" id="cd00063">
    <property type="entry name" value="FN3"/>
    <property type="match status" value="2"/>
</dbReference>
<dbReference type="InterPro" id="IPR026444">
    <property type="entry name" value="Secre_tail"/>
</dbReference>
<dbReference type="Pfam" id="PF18962">
    <property type="entry name" value="Por_Secre_tail"/>
    <property type="match status" value="1"/>
</dbReference>